<feature type="transmembrane region" description="Helical" evidence="1">
    <location>
        <begin position="5"/>
        <end position="22"/>
    </location>
</feature>
<keyword evidence="1" id="KW-1133">Transmembrane helix</keyword>
<dbReference type="AlphaFoldDB" id="A0A0Q3I6G0"/>
<dbReference type="EMBL" id="LMAR01000036">
    <property type="protein sequence ID" value="KQK30429.1"/>
    <property type="molecule type" value="Genomic_DNA"/>
</dbReference>
<organism evidence="2 3">
    <name type="scientific">Bosea thiooxidans</name>
    <dbReference type="NCBI Taxonomy" id="53254"/>
    <lineage>
        <taxon>Bacteria</taxon>
        <taxon>Pseudomonadati</taxon>
        <taxon>Pseudomonadota</taxon>
        <taxon>Alphaproteobacteria</taxon>
        <taxon>Hyphomicrobiales</taxon>
        <taxon>Boseaceae</taxon>
        <taxon>Bosea</taxon>
    </lineage>
</organism>
<accession>A0A0Q3I6G0</accession>
<evidence type="ECO:0000313" key="2">
    <source>
        <dbReference type="EMBL" id="KQK30429.1"/>
    </source>
</evidence>
<dbReference type="Proteomes" id="UP000051562">
    <property type="component" value="Unassembled WGS sequence"/>
</dbReference>
<evidence type="ECO:0000313" key="3">
    <source>
        <dbReference type="Proteomes" id="UP000051562"/>
    </source>
</evidence>
<keyword evidence="1" id="KW-0812">Transmembrane</keyword>
<proteinExistence type="predicted"/>
<keyword evidence="3" id="KW-1185">Reference proteome</keyword>
<dbReference type="RefSeq" id="WP_055728280.1">
    <property type="nucleotide sequence ID" value="NZ_LMAR01000036.1"/>
</dbReference>
<evidence type="ECO:0000256" key="1">
    <source>
        <dbReference type="SAM" id="Phobius"/>
    </source>
</evidence>
<reference evidence="2 3" key="1">
    <citation type="submission" date="2015-10" db="EMBL/GenBank/DDBJ databases">
        <title>Draft genome of Bosea thiooxidans.</title>
        <authorList>
            <person name="Wang X."/>
        </authorList>
    </citation>
    <scope>NUCLEOTIDE SEQUENCE [LARGE SCALE GENOMIC DNA]</scope>
    <source>
        <strain evidence="2 3">CGMCC 9174</strain>
    </source>
</reference>
<protein>
    <submittedName>
        <fullName evidence="2">Uncharacterized protein</fullName>
    </submittedName>
</protein>
<keyword evidence="1" id="KW-0472">Membrane</keyword>
<gene>
    <name evidence="2" type="ORF">ARD30_13465</name>
</gene>
<sequence length="70" mass="7887">MVSWIVRAVLSLAAIITGWFVIQDAPNFDIVQMMVGLLLITVFVLIAAFWSPCAAWLRARPERVERLGRS</sequence>
<feature type="transmembrane region" description="Helical" evidence="1">
    <location>
        <begin position="34"/>
        <end position="57"/>
    </location>
</feature>
<name>A0A0Q3I6G0_9HYPH</name>
<comment type="caution">
    <text evidence="2">The sequence shown here is derived from an EMBL/GenBank/DDBJ whole genome shotgun (WGS) entry which is preliminary data.</text>
</comment>